<evidence type="ECO:0000313" key="4">
    <source>
        <dbReference type="Proteomes" id="UP000078340"/>
    </source>
</evidence>
<evidence type="ECO:0000313" key="2">
    <source>
        <dbReference type="EMBL" id="OAQ87339.1"/>
    </source>
</evidence>
<proteinExistence type="predicted"/>
<dbReference type="EMBL" id="LSBI01000001">
    <property type="protein sequence ID" value="OAQ95290.1"/>
    <property type="molecule type" value="Genomic_DNA"/>
</dbReference>
<name>A0A179I0Y4_PURLI</name>
<organism evidence="3 4">
    <name type="scientific">Purpureocillium lilacinum</name>
    <name type="common">Paecilomyces lilacinus</name>
    <dbReference type="NCBI Taxonomy" id="33203"/>
    <lineage>
        <taxon>Eukaryota</taxon>
        <taxon>Fungi</taxon>
        <taxon>Dikarya</taxon>
        <taxon>Ascomycota</taxon>
        <taxon>Pezizomycotina</taxon>
        <taxon>Sordariomycetes</taxon>
        <taxon>Hypocreomycetidae</taxon>
        <taxon>Hypocreales</taxon>
        <taxon>Ophiocordycipitaceae</taxon>
        <taxon>Purpureocillium</taxon>
    </lineage>
</organism>
<dbReference type="Proteomes" id="UP000078340">
    <property type="component" value="Unassembled WGS sequence"/>
</dbReference>
<reference evidence="3 4" key="1">
    <citation type="submission" date="2016-02" db="EMBL/GenBank/DDBJ databases">
        <title>Biosynthesis of antibiotic leucinostatins and their inhibition on Phytophthora in bio-control Purpureocillium lilacinum.</title>
        <authorList>
            <person name="Wang G."/>
            <person name="Liu Z."/>
            <person name="Lin R."/>
            <person name="Li E."/>
            <person name="Mao Z."/>
            <person name="Ling J."/>
            <person name="Yin W."/>
            <person name="Xie B."/>
        </authorList>
    </citation>
    <scope>NUCLEOTIDE SEQUENCE [LARGE SCALE GENOMIC DNA]</scope>
    <source>
        <strain evidence="2">PLBJ-1</strain>
        <strain evidence="3">PLFJ-1</strain>
    </source>
</reference>
<dbReference type="Proteomes" id="UP000078240">
    <property type="component" value="Unassembled WGS sequence"/>
</dbReference>
<gene>
    <name evidence="2" type="ORF">VFPBJ_01379</name>
    <name evidence="3" type="ORF">VFPFJ_01400</name>
</gene>
<protein>
    <submittedName>
        <fullName evidence="3">Uncharacterized protein</fullName>
    </submittedName>
</protein>
<dbReference type="EMBL" id="LSBH01000001">
    <property type="protein sequence ID" value="OAQ87339.1"/>
    <property type="molecule type" value="Genomic_DNA"/>
</dbReference>
<comment type="caution">
    <text evidence="3">The sequence shown here is derived from an EMBL/GenBank/DDBJ whole genome shotgun (WGS) entry which is preliminary data.</text>
</comment>
<feature type="compositionally biased region" description="Low complexity" evidence="1">
    <location>
        <begin position="69"/>
        <end position="80"/>
    </location>
</feature>
<dbReference type="AlphaFoldDB" id="A0A179I0Y4"/>
<feature type="region of interest" description="Disordered" evidence="1">
    <location>
        <begin position="1"/>
        <end position="86"/>
    </location>
</feature>
<accession>A0A179I0Y4</accession>
<evidence type="ECO:0000313" key="3">
    <source>
        <dbReference type="EMBL" id="OAQ95290.1"/>
    </source>
</evidence>
<evidence type="ECO:0000256" key="1">
    <source>
        <dbReference type="SAM" id="MobiDB-lite"/>
    </source>
</evidence>
<sequence length="115" mass="12456">MSCRHARRSRYEPLHPSGIVASKSSQVRSSRRSQRSGWGGELSVVGVRHGHPETQSRPPGHPSFGTQDSSSTTTTTTTTTRATSWRPLVAGGRVICPRVFGGGRARHASRITPPR</sequence>